<accession>A0A922I3Y3</accession>
<evidence type="ECO:0000313" key="2">
    <source>
        <dbReference type="Proteomes" id="UP000790347"/>
    </source>
</evidence>
<proteinExistence type="predicted"/>
<protein>
    <submittedName>
        <fullName evidence="1">Uncharacterized protein</fullName>
    </submittedName>
</protein>
<evidence type="ECO:0000313" key="1">
    <source>
        <dbReference type="EMBL" id="KAH9516965.1"/>
    </source>
</evidence>
<keyword evidence="2" id="KW-1185">Reference proteome</keyword>
<organism evidence="1 2">
    <name type="scientific">Dermatophagoides farinae</name>
    <name type="common">American house dust mite</name>
    <dbReference type="NCBI Taxonomy" id="6954"/>
    <lineage>
        <taxon>Eukaryota</taxon>
        <taxon>Metazoa</taxon>
        <taxon>Ecdysozoa</taxon>
        <taxon>Arthropoda</taxon>
        <taxon>Chelicerata</taxon>
        <taxon>Arachnida</taxon>
        <taxon>Acari</taxon>
        <taxon>Acariformes</taxon>
        <taxon>Sarcoptiformes</taxon>
        <taxon>Astigmata</taxon>
        <taxon>Psoroptidia</taxon>
        <taxon>Analgoidea</taxon>
        <taxon>Pyroglyphidae</taxon>
        <taxon>Dermatophagoidinae</taxon>
        <taxon>Dermatophagoides</taxon>
    </lineage>
</organism>
<name>A0A922I3Y3_DERFA</name>
<gene>
    <name evidence="1" type="ORF">DERF_007668</name>
</gene>
<dbReference type="AlphaFoldDB" id="A0A922I3Y3"/>
<reference evidence="1" key="1">
    <citation type="submission" date="2013-05" db="EMBL/GenBank/DDBJ databases">
        <authorList>
            <person name="Yim A.K.Y."/>
            <person name="Chan T.F."/>
            <person name="Ji K.M."/>
            <person name="Liu X.Y."/>
            <person name="Zhou J.W."/>
            <person name="Li R.Q."/>
            <person name="Yang K.Y."/>
            <person name="Li J."/>
            <person name="Li M."/>
            <person name="Law P.T.W."/>
            <person name="Wu Y.L."/>
            <person name="Cai Z.L."/>
            <person name="Qin H."/>
            <person name="Bao Y."/>
            <person name="Leung R.K.K."/>
            <person name="Ng P.K.S."/>
            <person name="Zou J."/>
            <person name="Zhong X.J."/>
            <person name="Ran P.X."/>
            <person name="Zhong N.S."/>
            <person name="Liu Z.G."/>
            <person name="Tsui S.K.W."/>
        </authorList>
    </citation>
    <scope>NUCLEOTIDE SEQUENCE</scope>
    <source>
        <strain evidence="1">Derf</strain>
        <tissue evidence="1">Whole organism</tissue>
    </source>
</reference>
<dbReference type="EMBL" id="ASGP02000003">
    <property type="protein sequence ID" value="KAH9516965.1"/>
    <property type="molecule type" value="Genomic_DNA"/>
</dbReference>
<dbReference type="Proteomes" id="UP000790347">
    <property type="component" value="Unassembled WGS sequence"/>
</dbReference>
<sequence>MARKKTDPQPRAIYIKFGFVFIKFARLPTKTFIMEWSGIENEKLT</sequence>
<comment type="caution">
    <text evidence="1">The sequence shown here is derived from an EMBL/GenBank/DDBJ whole genome shotgun (WGS) entry which is preliminary data.</text>
</comment>
<reference evidence="1" key="2">
    <citation type="journal article" date="2022" name="Res Sq">
        <title>Comparative Genomics Reveals Insights into the Divergent Evolution of Astigmatic Mites and Household Pest Adaptations.</title>
        <authorList>
            <person name="Xiong Q."/>
            <person name="Wan A.T.-Y."/>
            <person name="Liu X.-Y."/>
            <person name="Fung C.S.-H."/>
            <person name="Xiao X."/>
            <person name="Malainual N."/>
            <person name="Hou J."/>
            <person name="Wang L."/>
            <person name="Wang M."/>
            <person name="Yang K."/>
            <person name="Cui Y."/>
            <person name="Leung E."/>
            <person name="Nong W."/>
            <person name="Shin S.-K."/>
            <person name="Au S."/>
            <person name="Jeong K.Y."/>
            <person name="Chew F.T."/>
            <person name="Hui J."/>
            <person name="Leung T.F."/>
            <person name="Tungtrongchitr A."/>
            <person name="Zhong N."/>
            <person name="Liu Z."/>
            <person name="Tsui S."/>
        </authorList>
    </citation>
    <scope>NUCLEOTIDE SEQUENCE</scope>
    <source>
        <strain evidence="1">Derf</strain>
        <tissue evidence="1">Whole organism</tissue>
    </source>
</reference>